<keyword evidence="1" id="KW-0472">Membrane</keyword>
<sequence>MSVQQVIHAANGVREMRWVALVITLLVAIGAGLLPFHQAQQQGRSLASHEVDVNQLDPNINAMVSELRLADMEIQLLKAASVSGSAEHWPSIAQLEAMWLSPFVRDKGWLDKGQHQWQQISPGVYQGISLSAQTYPQYLLNVSATPSQIWFRGNIGHGHEEADIKAKSASSYINVAINDNLLIKQGWQQVMGPRATK</sequence>
<gene>
    <name evidence="2" type="ORF">K6Y31_00075</name>
</gene>
<evidence type="ECO:0000313" key="2">
    <source>
        <dbReference type="EMBL" id="MCE2593216.1"/>
    </source>
</evidence>
<organism evidence="2 3">
    <name type="scientific">Motilimonas cestriensis</name>
    <dbReference type="NCBI Taxonomy" id="2742685"/>
    <lineage>
        <taxon>Bacteria</taxon>
        <taxon>Pseudomonadati</taxon>
        <taxon>Pseudomonadota</taxon>
        <taxon>Gammaproteobacteria</taxon>
        <taxon>Alteromonadales</taxon>
        <taxon>Alteromonadales genera incertae sedis</taxon>
        <taxon>Motilimonas</taxon>
    </lineage>
</organism>
<keyword evidence="1" id="KW-0812">Transmembrane</keyword>
<evidence type="ECO:0000313" key="3">
    <source>
        <dbReference type="Proteomes" id="UP001201273"/>
    </source>
</evidence>
<keyword evidence="1" id="KW-1133">Transmembrane helix</keyword>
<accession>A0ABS8W6P9</accession>
<reference evidence="2 3" key="1">
    <citation type="journal article" date="2022" name="Environ. Microbiol. Rep.">
        <title>Eco-phylogenetic analyses reveal divergent evolution of vitamin B12 metabolism in the marine bacterial family 'Psychromonadaceae'.</title>
        <authorList>
            <person name="Jin X."/>
            <person name="Yang Y."/>
            <person name="Cao H."/>
            <person name="Gao B."/>
            <person name="Zhao Z."/>
        </authorList>
    </citation>
    <scope>NUCLEOTIDE SEQUENCE [LARGE SCALE GENOMIC DNA]</scope>
    <source>
        <strain evidence="2 3">MKS20</strain>
    </source>
</reference>
<proteinExistence type="predicted"/>
<evidence type="ECO:0000256" key="1">
    <source>
        <dbReference type="SAM" id="Phobius"/>
    </source>
</evidence>
<feature type="transmembrane region" description="Helical" evidence="1">
    <location>
        <begin position="18"/>
        <end position="36"/>
    </location>
</feature>
<dbReference type="EMBL" id="JAIMJA010000001">
    <property type="protein sequence ID" value="MCE2593216.1"/>
    <property type="molecule type" value="Genomic_DNA"/>
</dbReference>
<dbReference type="InterPro" id="IPR046160">
    <property type="entry name" value="DUF6162"/>
</dbReference>
<name>A0ABS8W6P9_9GAMM</name>
<protein>
    <submittedName>
        <fullName evidence="2">Uncharacterized protein</fullName>
    </submittedName>
</protein>
<dbReference type="RefSeq" id="WP_233050840.1">
    <property type="nucleotide sequence ID" value="NZ_JAIMJA010000001.1"/>
</dbReference>
<dbReference type="Pfam" id="PF19659">
    <property type="entry name" value="DUF6162"/>
    <property type="match status" value="1"/>
</dbReference>
<comment type="caution">
    <text evidence="2">The sequence shown here is derived from an EMBL/GenBank/DDBJ whole genome shotgun (WGS) entry which is preliminary data.</text>
</comment>
<keyword evidence="3" id="KW-1185">Reference proteome</keyword>
<dbReference type="Proteomes" id="UP001201273">
    <property type="component" value="Unassembled WGS sequence"/>
</dbReference>